<name>A0A2I4F6V4_JUGRE</name>
<dbReference type="OrthoDB" id="1731983at2759"/>
<keyword evidence="1" id="KW-0521">NADP</keyword>
<dbReference type="InterPro" id="IPR055222">
    <property type="entry name" value="PRISE-like_Rossmann-fold"/>
</dbReference>
<dbReference type="GeneID" id="108996072"/>
<evidence type="ECO:0000259" key="3">
    <source>
        <dbReference type="Pfam" id="PF22917"/>
    </source>
</evidence>
<dbReference type="Pfam" id="PF22917">
    <property type="entry name" value="PRISE"/>
    <property type="match status" value="1"/>
</dbReference>
<reference evidence="5" key="1">
    <citation type="submission" date="2025-08" db="UniProtKB">
        <authorList>
            <consortium name="RefSeq"/>
        </authorList>
    </citation>
    <scope>IDENTIFICATION</scope>
    <source>
        <tissue evidence="5">Leaves</tissue>
    </source>
</reference>
<dbReference type="RefSeq" id="XP_018827377.1">
    <property type="nucleotide sequence ID" value="XM_018971832.2"/>
</dbReference>
<dbReference type="KEGG" id="jre:108996072"/>
<dbReference type="PANTHER" id="PTHR32487">
    <property type="entry name" value="3-OXO-DELTA(4,5)-STEROID 5-BETA-REDUCTASE"/>
    <property type="match status" value="1"/>
</dbReference>
<evidence type="ECO:0000313" key="5">
    <source>
        <dbReference type="RefSeq" id="XP_018827377.1"/>
    </source>
</evidence>
<sequence>MSWWWSGAIGAAKKKSDNRDSPPRYQSVALIIGVTGIIGNSLAEILPHSDTPGGPWKVYGVARRPRPAWSADYPIEYIQCDILDAQEAQTKLSKLTDVTHIFYVAWANMQDEADNCKVNADMLRNVLNTIIPKAPNLQHICLQTGRKHYVVAPELFEIVKPHEPPFHEDLPRLNVPHFYYSLEDVLFEQVAKEELLTWSVHRPGVIFGFSPRSLTNIVGSLCVYAAICKHEGEQLRFPGSLAAWEGYWDASDADMVAEHQIWAAVDSNAKNESFNCSNGDLFKWKHFWKVLAERFGVECGKFDENSNLSLQEMMKNKGPVWEEIVREKGLMPTKLEQVGTWWFVDEVLGAESFLDSMNKSKEYGFVGFRNSKTSFNYWIDKMRAHRIVP</sequence>
<evidence type="ECO:0000256" key="2">
    <source>
        <dbReference type="ARBA" id="ARBA00023002"/>
    </source>
</evidence>
<evidence type="ECO:0000313" key="4">
    <source>
        <dbReference type="Proteomes" id="UP000235220"/>
    </source>
</evidence>
<proteinExistence type="predicted"/>
<gene>
    <name evidence="5" type="primary">LOC108996072</name>
</gene>
<dbReference type="PANTHER" id="PTHR32487:SF32">
    <property type="entry name" value="NAD-DEPENDENT EPIMERASE_DEHYDRATASE DOMAIN-CONTAINING PROTEIN"/>
    <property type="match status" value="1"/>
</dbReference>
<dbReference type="InterPro" id="IPR036291">
    <property type="entry name" value="NAD(P)-bd_dom_sf"/>
</dbReference>
<dbReference type="SUPFAM" id="SSF51735">
    <property type="entry name" value="NAD(P)-binding Rossmann-fold domains"/>
    <property type="match status" value="1"/>
</dbReference>
<dbReference type="FunFam" id="3.40.50.720:FF:000808">
    <property type="entry name" value="Iridoid synthase"/>
    <property type="match status" value="1"/>
</dbReference>
<dbReference type="Proteomes" id="UP000235220">
    <property type="component" value="Chromosome 13"/>
</dbReference>
<keyword evidence="4" id="KW-1185">Reference proteome</keyword>
<dbReference type="STRING" id="51240.A0A2I4F6V4"/>
<protein>
    <submittedName>
        <fullName evidence="5">(S)-8-oxocitronellyl enol synthase ISY1-like</fullName>
    </submittedName>
</protein>
<keyword evidence="2" id="KW-0560">Oxidoreductase</keyword>
<accession>A0A2I4F6V4</accession>
<feature type="domain" description="PRISE-like Rossmann-fold" evidence="3">
    <location>
        <begin position="29"/>
        <end position="389"/>
    </location>
</feature>
<evidence type="ECO:0000256" key="1">
    <source>
        <dbReference type="ARBA" id="ARBA00022857"/>
    </source>
</evidence>
<dbReference type="AlphaFoldDB" id="A0A2I4F6V4"/>
<dbReference type="Gene3D" id="3.40.50.720">
    <property type="entry name" value="NAD(P)-binding Rossmann-like Domain"/>
    <property type="match status" value="1"/>
</dbReference>
<organism evidence="4 5">
    <name type="scientific">Juglans regia</name>
    <name type="common">English walnut</name>
    <dbReference type="NCBI Taxonomy" id="51240"/>
    <lineage>
        <taxon>Eukaryota</taxon>
        <taxon>Viridiplantae</taxon>
        <taxon>Streptophyta</taxon>
        <taxon>Embryophyta</taxon>
        <taxon>Tracheophyta</taxon>
        <taxon>Spermatophyta</taxon>
        <taxon>Magnoliopsida</taxon>
        <taxon>eudicotyledons</taxon>
        <taxon>Gunneridae</taxon>
        <taxon>Pentapetalae</taxon>
        <taxon>rosids</taxon>
        <taxon>fabids</taxon>
        <taxon>Fagales</taxon>
        <taxon>Juglandaceae</taxon>
        <taxon>Juglans</taxon>
    </lineage>
</organism>
<dbReference type="CDD" id="cd08948">
    <property type="entry name" value="5beta-POR_like_SDR_a"/>
    <property type="match status" value="1"/>
</dbReference>
<dbReference type="Gramene" id="Jr13_01670_p1">
    <property type="protein sequence ID" value="cds.Jr13_01670_p1"/>
    <property type="gene ID" value="Jr13_01670"/>
</dbReference>
<dbReference type="GO" id="GO:0035671">
    <property type="term" value="F:enone reductase activity"/>
    <property type="evidence" value="ECO:0000318"/>
    <property type="project" value="GO_Central"/>
</dbReference>
<dbReference type="GO" id="GO:0008202">
    <property type="term" value="P:steroid metabolic process"/>
    <property type="evidence" value="ECO:0000318"/>
    <property type="project" value="GO_Central"/>
</dbReference>